<feature type="signal peptide" evidence="1">
    <location>
        <begin position="1"/>
        <end position="21"/>
    </location>
</feature>
<reference evidence="3" key="1">
    <citation type="submission" date="2019-02" db="EMBL/GenBank/DDBJ databases">
        <title>Isolation and identification of novel species under the genus Muribaculum.</title>
        <authorList>
            <person name="Miyake S."/>
            <person name="Ding Y."/>
            <person name="Low A."/>
            <person name="Soh M."/>
            <person name="Seedorf H."/>
        </authorList>
    </citation>
    <scope>NUCLEOTIDE SEQUENCE [LARGE SCALE GENOMIC DNA]</scope>
    <source>
        <strain evidence="3">H5</strain>
    </source>
</reference>
<evidence type="ECO:0008006" key="4">
    <source>
        <dbReference type="Google" id="ProtNLM"/>
    </source>
</evidence>
<dbReference type="EMBL" id="CP039396">
    <property type="protein sequence ID" value="QCD42293.1"/>
    <property type="molecule type" value="Genomic_DNA"/>
</dbReference>
<dbReference type="KEGG" id="ddb:E7747_08370"/>
<feature type="chain" id="PRO_5020639182" description="MACPF domain-containing protein" evidence="1">
    <location>
        <begin position="22"/>
        <end position="473"/>
    </location>
</feature>
<accession>A0A4P7W2V9</accession>
<dbReference type="PROSITE" id="PS51257">
    <property type="entry name" value="PROKAR_LIPOPROTEIN"/>
    <property type="match status" value="1"/>
</dbReference>
<dbReference type="AlphaFoldDB" id="A0A4P7W2V9"/>
<evidence type="ECO:0000313" key="2">
    <source>
        <dbReference type="EMBL" id="QCD42293.1"/>
    </source>
</evidence>
<proteinExistence type="predicted"/>
<protein>
    <recommendedName>
        <fullName evidence="4">MACPF domain-containing protein</fullName>
    </recommendedName>
</protein>
<dbReference type="Proteomes" id="UP000297149">
    <property type="component" value="Chromosome"/>
</dbReference>
<evidence type="ECO:0000256" key="1">
    <source>
        <dbReference type="SAM" id="SignalP"/>
    </source>
</evidence>
<keyword evidence="3" id="KW-1185">Reference proteome</keyword>
<name>A0A4P7W2V9_9BACT</name>
<organism evidence="2 3">
    <name type="scientific">Duncaniella dubosii</name>
    <dbReference type="NCBI Taxonomy" id="2518971"/>
    <lineage>
        <taxon>Bacteria</taxon>
        <taxon>Pseudomonadati</taxon>
        <taxon>Bacteroidota</taxon>
        <taxon>Bacteroidia</taxon>
        <taxon>Bacteroidales</taxon>
        <taxon>Muribaculaceae</taxon>
        <taxon>Duncaniella</taxon>
    </lineage>
</organism>
<gene>
    <name evidence="2" type="ORF">E7747_08370</name>
</gene>
<keyword evidence="1" id="KW-0732">Signal</keyword>
<sequence>MQMSHIKYILPVLASALLSVACDNSRYDDGDEPDYPPVLPKNYYISPSCTDAMIQVSATSGKGIKSVLGSGYDVTGSFLSPSSMRQPVIDIDKMSDGAVSIFAGTASGSGEYYAGENAREFLRDIMSSMGMDVSSSNPSYGFVGTLTESGHMNDTYIMRVVWGQTSVGHFNTLKHRLYEALSDGFRTDLKELSPNELVDKYGTHIISRAKMGFAVRQLYHAYVHKEDVMSSAYDGFKATLEKLSKDGYPWQSLSRIYLNLRNFGATLSMEFCGGDPLAVRYDTVNGYVTGLDEWQASVCNENSAMILLDKDDLIPLHAAIEDETLRSAVSSVIAGHIKNVWDVCSSKASVRILFQHTDGIRYRYVSDDRLSENLTNGGMPFHGVLGAVYNREQPATAVLYSNRLSEDVYRLSLDRGEDWSIIGYVFQKPVADCIVLQEISDGSRYAYTIEEGDRFGINGEWHSTGVEFYLLRP</sequence>
<evidence type="ECO:0000313" key="3">
    <source>
        <dbReference type="Proteomes" id="UP000297149"/>
    </source>
</evidence>